<organism evidence="3 4">
    <name type="scientific">Botryobasidium botryosum (strain FD-172 SS1)</name>
    <dbReference type="NCBI Taxonomy" id="930990"/>
    <lineage>
        <taxon>Eukaryota</taxon>
        <taxon>Fungi</taxon>
        <taxon>Dikarya</taxon>
        <taxon>Basidiomycota</taxon>
        <taxon>Agaricomycotina</taxon>
        <taxon>Agaricomycetes</taxon>
        <taxon>Cantharellales</taxon>
        <taxon>Botryobasidiaceae</taxon>
        <taxon>Botryobasidium</taxon>
    </lineage>
</organism>
<accession>A0A067MKK2</accession>
<feature type="compositionally biased region" description="Low complexity" evidence="2">
    <location>
        <begin position="110"/>
        <end position="139"/>
    </location>
</feature>
<feature type="coiled-coil region" evidence="1">
    <location>
        <begin position="451"/>
        <end position="478"/>
    </location>
</feature>
<dbReference type="InParanoid" id="A0A067MKK2"/>
<feature type="region of interest" description="Disordered" evidence="2">
    <location>
        <begin position="110"/>
        <end position="217"/>
    </location>
</feature>
<dbReference type="HOGENOM" id="CLU_564977_0_0_1"/>
<dbReference type="OrthoDB" id="1923159at2759"/>
<dbReference type="EMBL" id="KL198051">
    <property type="protein sequence ID" value="KDQ12377.1"/>
    <property type="molecule type" value="Genomic_DNA"/>
</dbReference>
<keyword evidence="1" id="KW-0175">Coiled coil</keyword>
<dbReference type="STRING" id="930990.A0A067MKK2"/>
<feature type="region of interest" description="Disordered" evidence="2">
    <location>
        <begin position="1"/>
        <end position="51"/>
    </location>
</feature>
<gene>
    <name evidence="3" type="ORF">BOTBODRAFT_423113</name>
</gene>
<evidence type="ECO:0000313" key="3">
    <source>
        <dbReference type="EMBL" id="KDQ12377.1"/>
    </source>
</evidence>
<keyword evidence="4" id="KW-1185">Reference proteome</keyword>
<name>A0A067MKK2_BOTB1</name>
<dbReference type="AlphaFoldDB" id="A0A067MKK2"/>
<evidence type="ECO:0000313" key="4">
    <source>
        <dbReference type="Proteomes" id="UP000027195"/>
    </source>
</evidence>
<evidence type="ECO:0000256" key="1">
    <source>
        <dbReference type="SAM" id="Coils"/>
    </source>
</evidence>
<evidence type="ECO:0000256" key="2">
    <source>
        <dbReference type="SAM" id="MobiDB-lite"/>
    </source>
</evidence>
<feature type="compositionally biased region" description="Basic and acidic residues" evidence="2">
    <location>
        <begin position="190"/>
        <end position="201"/>
    </location>
</feature>
<proteinExistence type="predicted"/>
<sequence>MPQSPLNESPILSDADFPALPTVAAPRREQPHPFILPRSLDPKPAPSRKTSATTLASIVTGASAAKRTPVVAPSLPPIKKVVSPSAPAVKAVSRSATKAESLAGSPVITAASPLIPTPTTSAPISTTPATVPAPAAALTPTPPSAHTPTHTPKVNRRPTLPPLAPEAPAPQAPLLSKKAKKVKTNKVPKPPKDDNRSELRSAAEPSVPSSPASSTTRLAPAAEMIGSATPPLEDTPGLSPVEPVSLPDLFAQINRDIDLESLAFFNSHSINPKTPIPLRYGPLVHALSALSVGGGSFANSLPSGSIDSAVSSFQQLLETLTQTISDLLRLLPRTTWDDSSSFDGVLRDMLKAEEFLEDGDDDTTTPASNKDDEVAALTIALEKRARWMEVQLAKLEELHRDINTAAVRAVLSFNDRGWDHAGFLPKTGGTLARFDNLGHVEQDGAMWALSAEELESCLAQAKREVGEVESELARVMQANAGHF</sequence>
<reference evidence="4" key="1">
    <citation type="journal article" date="2014" name="Proc. Natl. Acad. Sci. U.S.A.">
        <title>Extensive sampling of basidiomycete genomes demonstrates inadequacy of the white-rot/brown-rot paradigm for wood decay fungi.</title>
        <authorList>
            <person name="Riley R."/>
            <person name="Salamov A.A."/>
            <person name="Brown D.W."/>
            <person name="Nagy L.G."/>
            <person name="Floudas D."/>
            <person name="Held B.W."/>
            <person name="Levasseur A."/>
            <person name="Lombard V."/>
            <person name="Morin E."/>
            <person name="Otillar R."/>
            <person name="Lindquist E.A."/>
            <person name="Sun H."/>
            <person name="LaButti K.M."/>
            <person name="Schmutz J."/>
            <person name="Jabbour D."/>
            <person name="Luo H."/>
            <person name="Baker S.E."/>
            <person name="Pisabarro A.G."/>
            <person name="Walton J.D."/>
            <person name="Blanchette R.A."/>
            <person name="Henrissat B."/>
            <person name="Martin F."/>
            <person name="Cullen D."/>
            <person name="Hibbett D.S."/>
            <person name="Grigoriev I.V."/>
        </authorList>
    </citation>
    <scope>NUCLEOTIDE SEQUENCE [LARGE SCALE GENOMIC DNA]</scope>
    <source>
        <strain evidence="4">FD-172 SS1</strain>
    </source>
</reference>
<feature type="compositionally biased region" description="Pro residues" evidence="2">
    <location>
        <begin position="159"/>
        <end position="171"/>
    </location>
</feature>
<protein>
    <submittedName>
        <fullName evidence="3">Uncharacterized protein</fullName>
    </submittedName>
</protein>
<feature type="compositionally biased region" description="Low complexity" evidence="2">
    <location>
        <begin position="202"/>
        <end position="214"/>
    </location>
</feature>
<dbReference type="Proteomes" id="UP000027195">
    <property type="component" value="Unassembled WGS sequence"/>
</dbReference>
<feature type="compositionally biased region" description="Basic residues" evidence="2">
    <location>
        <begin position="177"/>
        <end position="186"/>
    </location>
</feature>